<dbReference type="Gene3D" id="3.30.1490.40">
    <property type="match status" value="1"/>
</dbReference>
<dbReference type="SMART" id="SM00317">
    <property type="entry name" value="SET"/>
    <property type="match status" value="1"/>
</dbReference>
<dbReference type="PROSITE" id="PS50280">
    <property type="entry name" value="SET"/>
    <property type="match status" value="1"/>
</dbReference>
<dbReference type="Gramene" id="KVI04581">
    <property type="protein sequence ID" value="KVI04581"/>
    <property type="gene ID" value="Ccrd_017101"/>
</dbReference>
<evidence type="ECO:0000256" key="8">
    <source>
        <dbReference type="ARBA" id="ARBA00023163"/>
    </source>
</evidence>
<evidence type="ECO:0000256" key="11">
    <source>
        <dbReference type="SAM" id="MobiDB-lite"/>
    </source>
</evidence>
<evidence type="ECO:0000256" key="5">
    <source>
        <dbReference type="ARBA" id="ARBA00022691"/>
    </source>
</evidence>
<dbReference type="STRING" id="59895.A0A103Y8P8"/>
<evidence type="ECO:0000313" key="14">
    <source>
        <dbReference type="EMBL" id="KVI04581.1"/>
    </source>
</evidence>
<protein>
    <recommendedName>
        <fullName evidence="2">[histone H3]-lysine(4) N-trimethyltransferase</fullName>
        <ecNumber evidence="2">2.1.1.354</ecNumber>
    </recommendedName>
</protein>
<dbReference type="InterPro" id="IPR003169">
    <property type="entry name" value="GYF"/>
</dbReference>
<dbReference type="PROSITE" id="PS50829">
    <property type="entry name" value="GYF"/>
    <property type="match status" value="1"/>
</dbReference>
<dbReference type="EC" id="2.1.1.354" evidence="2"/>
<dbReference type="Proteomes" id="UP000243975">
    <property type="component" value="Unassembled WGS sequence"/>
</dbReference>
<dbReference type="EMBL" id="LEKV01001977">
    <property type="protein sequence ID" value="KVI04581.1"/>
    <property type="molecule type" value="Genomic_DNA"/>
</dbReference>
<dbReference type="CDD" id="cd19169">
    <property type="entry name" value="SET_SETD1"/>
    <property type="match status" value="1"/>
</dbReference>
<dbReference type="InterPro" id="IPR044570">
    <property type="entry name" value="Set1-like"/>
</dbReference>
<evidence type="ECO:0000259" key="12">
    <source>
        <dbReference type="PROSITE" id="PS50280"/>
    </source>
</evidence>
<feature type="region of interest" description="Disordered" evidence="11">
    <location>
        <begin position="440"/>
        <end position="475"/>
    </location>
</feature>
<dbReference type="InterPro" id="IPR001214">
    <property type="entry name" value="SET_dom"/>
</dbReference>
<dbReference type="SUPFAM" id="SSF55277">
    <property type="entry name" value="GYF domain"/>
    <property type="match status" value="1"/>
</dbReference>
<reference evidence="14 15" key="1">
    <citation type="journal article" date="2016" name="Sci. Rep.">
        <title>The genome sequence of the outbreeding globe artichoke constructed de novo incorporating a phase-aware low-pass sequencing strategy of F1 progeny.</title>
        <authorList>
            <person name="Scaglione D."/>
            <person name="Reyes-Chin-Wo S."/>
            <person name="Acquadro A."/>
            <person name="Froenicke L."/>
            <person name="Portis E."/>
            <person name="Beitel C."/>
            <person name="Tirone M."/>
            <person name="Mauro R."/>
            <person name="Lo Monaco A."/>
            <person name="Mauromicale G."/>
            <person name="Faccioli P."/>
            <person name="Cattivelli L."/>
            <person name="Rieseberg L."/>
            <person name="Michelmore R."/>
            <person name="Lanteri S."/>
        </authorList>
    </citation>
    <scope>NUCLEOTIDE SEQUENCE [LARGE SCALE GENOMIC DNA]</scope>
    <source>
        <strain evidence="14">2C</strain>
    </source>
</reference>
<dbReference type="Pfam" id="PF00856">
    <property type="entry name" value="SET"/>
    <property type="match status" value="1"/>
</dbReference>
<evidence type="ECO:0000256" key="6">
    <source>
        <dbReference type="ARBA" id="ARBA00022853"/>
    </source>
</evidence>
<dbReference type="InterPro" id="IPR035445">
    <property type="entry name" value="GYF-like_dom_sf"/>
</dbReference>
<evidence type="ECO:0000256" key="4">
    <source>
        <dbReference type="ARBA" id="ARBA00022679"/>
    </source>
</evidence>
<comment type="caution">
    <text evidence="14">The sequence shown here is derived from an EMBL/GenBank/DDBJ whole genome shotgun (WGS) entry which is preliminary data.</text>
</comment>
<accession>A0A103Y8P8</accession>
<keyword evidence="4" id="KW-0808">Transferase</keyword>
<evidence type="ECO:0000256" key="9">
    <source>
        <dbReference type="ARBA" id="ARBA00023242"/>
    </source>
</evidence>
<dbReference type="Gene3D" id="2.170.270.10">
    <property type="entry name" value="SET domain"/>
    <property type="match status" value="1"/>
</dbReference>
<dbReference type="PANTHER" id="PTHR45814">
    <property type="entry name" value="HISTONE-LYSINE N-METHYLTRANSFERASE SETD1"/>
    <property type="match status" value="1"/>
</dbReference>
<proteinExistence type="predicted"/>
<dbReference type="PANTHER" id="PTHR45814:SF2">
    <property type="entry name" value="HISTONE-LYSINE N-METHYLTRANSFERASE SETD1"/>
    <property type="match status" value="1"/>
</dbReference>
<evidence type="ECO:0000259" key="13">
    <source>
        <dbReference type="PROSITE" id="PS50829"/>
    </source>
</evidence>
<comment type="subcellular location">
    <subcellularLocation>
        <location evidence="1">Nucleus</location>
    </subcellularLocation>
</comment>
<dbReference type="InterPro" id="IPR037841">
    <property type="entry name" value="SET_SETD1A/B"/>
</dbReference>
<organism evidence="14 15">
    <name type="scientific">Cynara cardunculus var. scolymus</name>
    <name type="common">Globe artichoke</name>
    <name type="synonym">Cynara scolymus</name>
    <dbReference type="NCBI Taxonomy" id="59895"/>
    <lineage>
        <taxon>Eukaryota</taxon>
        <taxon>Viridiplantae</taxon>
        <taxon>Streptophyta</taxon>
        <taxon>Embryophyta</taxon>
        <taxon>Tracheophyta</taxon>
        <taxon>Spermatophyta</taxon>
        <taxon>Magnoliopsida</taxon>
        <taxon>eudicotyledons</taxon>
        <taxon>Gunneridae</taxon>
        <taxon>Pentapetalae</taxon>
        <taxon>asterids</taxon>
        <taxon>campanulids</taxon>
        <taxon>Asterales</taxon>
        <taxon>Asteraceae</taxon>
        <taxon>Carduoideae</taxon>
        <taxon>Cardueae</taxon>
        <taxon>Carduinae</taxon>
        <taxon>Cynara</taxon>
    </lineage>
</organism>
<dbReference type="SUPFAM" id="SSF82199">
    <property type="entry name" value="SET domain"/>
    <property type="match status" value="1"/>
</dbReference>
<keyword evidence="9" id="KW-0539">Nucleus</keyword>
<keyword evidence="15" id="KW-1185">Reference proteome</keyword>
<evidence type="ECO:0000313" key="15">
    <source>
        <dbReference type="Proteomes" id="UP000243975"/>
    </source>
</evidence>
<evidence type="ECO:0000256" key="2">
    <source>
        <dbReference type="ARBA" id="ARBA00012182"/>
    </source>
</evidence>
<feature type="compositionally biased region" description="Polar residues" evidence="11">
    <location>
        <begin position="722"/>
        <end position="738"/>
    </location>
</feature>
<evidence type="ECO:0000256" key="3">
    <source>
        <dbReference type="ARBA" id="ARBA00022603"/>
    </source>
</evidence>
<sequence>MQSTMETNCQTNGNSENAIHLYDDTNKNYVGHAQPAYVSGWMYVNEQGQMCGPYIQEQLCEGLSTSFLPEDLPVYPILQGSLVNPVPLKYFRQFPDHVATGFVYLSLPASNIKENSDKYPPENMDAKKEEIHTDAVNTSQSELHHGGGYNASTSTQQIQKSGAANSILSYPSPSGEESCWLFEDDQGKKHGPHSLLELYSWHHYGYLHGSVMMYDIGGIYCMVHHFESKVKPSLLQSIINSWVTTGGESVSITHSKYNDTDFLTGFVYDISEEVCSQLHSGIMKATRKVVLDEIISHIITECVIAKKADRHLKHEEPKQIIKTCQLDGRMELEDSSGGEVMVVSHNVCNQKPPSNSVESLGCKKSVGSLENFHGAYIDFCRKLFDSCMQVIWNAVLYDSVADKISRWRNENLWTSHDAAVEHHISSNDCHELTEMLPVEDLEQESSSSKNDYPPGFEVSAMQPFPKPSASPSSSCHEEVVSKGDCLRDDGSCYDLAQIMEGVESDIHLSARRSLLKYIEHLVDEEVGKVVMTKRKVQMKEVTVGSQVLRGRTSRCGYPKEPHDLRIYQFNVSNNSSQTKSSQQNMCGSGMSSSSWFANAFIKVYAHEDIVQNKHDLQSIVSKENSRTVLQQVCQFRPPRSIESVPKIGVYSILAMWRQKLHDIVLREWLSIFVNDAVDKHNKSVHSSKKHSNVDTTVGAASKRKKKAVESHSAFDKYREQSRNAQSSGPSEASVGNGNYTYCRTRKSTKRKFTSLSGQLKDGDIGSNGQLVETSRSQDPSGLVSVNKVVESMIEYVDEDAVNYRATKQFRDPNSHGVQSSSISITCQKSVKVSTVSQDDTSVVRVNSSKENALHLTGNACDVQKVASGIGSDLGGQEVPAALKVGKLKRKCSADDIPEQCSVKVPKLAIGVAKKASCNQAAVQKIQNSKSKKSKTFPISKGCARSSINGWQWRRWSLHASPAERARIRGTHIIDAKSIGPETNVFHLTNVKGLSARTNRVKLRSLLAAADGADLLKATQLKARKKRLRFQRSKIHDWGLVALEPIEAEDFVIEYVGELIRPRISDIRERHYERMGIGSSYLFRLDDGYVVDATKRGGIARFINHSCEPNCYTKVISVDGQKKIFIYAKRQIVTGEEITYNYKFPLEEKKIPCNCGSRRTTSRYSKNRQAWFEKPIGSDLSSNGRVEDYFGCRFESGRSVSFHLISFHSIIPFYFTSLIPN</sequence>
<feature type="region of interest" description="Disordered" evidence="11">
    <location>
        <begin position="136"/>
        <end position="156"/>
    </location>
</feature>
<feature type="domain" description="SET" evidence="12">
    <location>
        <begin position="1025"/>
        <end position="1142"/>
    </location>
</feature>
<keyword evidence="8" id="KW-0804">Transcription</keyword>
<name>A0A103Y8P8_CYNCS</name>
<evidence type="ECO:0000256" key="10">
    <source>
        <dbReference type="ARBA" id="ARBA00047571"/>
    </source>
</evidence>
<dbReference type="OMA" id="YCMQVMW"/>
<dbReference type="InterPro" id="IPR046341">
    <property type="entry name" value="SET_dom_sf"/>
</dbReference>
<keyword evidence="5" id="KW-0949">S-adenosyl-L-methionine</keyword>
<dbReference type="AlphaFoldDB" id="A0A103Y8P8"/>
<evidence type="ECO:0000256" key="7">
    <source>
        <dbReference type="ARBA" id="ARBA00023015"/>
    </source>
</evidence>
<feature type="compositionally biased region" description="Basic and acidic residues" evidence="11">
    <location>
        <begin position="707"/>
        <end position="721"/>
    </location>
</feature>
<keyword evidence="7" id="KW-0805">Transcription regulation</keyword>
<evidence type="ECO:0000256" key="1">
    <source>
        <dbReference type="ARBA" id="ARBA00004123"/>
    </source>
</evidence>
<gene>
    <name evidence="14" type="ORF">Ccrd_017101</name>
</gene>
<feature type="region of interest" description="Disordered" evidence="11">
    <location>
        <begin position="682"/>
        <end position="738"/>
    </location>
</feature>
<dbReference type="GO" id="GO:0048188">
    <property type="term" value="C:Set1C/COMPASS complex"/>
    <property type="evidence" value="ECO:0007669"/>
    <property type="project" value="InterPro"/>
</dbReference>
<dbReference type="GO" id="GO:0032259">
    <property type="term" value="P:methylation"/>
    <property type="evidence" value="ECO:0007669"/>
    <property type="project" value="UniProtKB-KW"/>
</dbReference>
<keyword evidence="3" id="KW-0489">Methyltransferase</keyword>
<keyword evidence="6" id="KW-0156">Chromatin regulator</keyword>
<dbReference type="GO" id="GO:0140999">
    <property type="term" value="F:histone H3K4 trimethyltransferase activity"/>
    <property type="evidence" value="ECO:0007669"/>
    <property type="project" value="UniProtKB-EC"/>
</dbReference>
<feature type="domain" description="GYF" evidence="13">
    <location>
        <begin position="177"/>
        <end position="227"/>
    </location>
</feature>
<comment type="catalytic activity">
    <reaction evidence="10">
        <text>L-lysyl(4)-[histone H3] + 3 S-adenosyl-L-methionine = N(6),N(6),N(6)-trimethyl-L-lysyl(4)-[histone H3] + 3 S-adenosyl-L-homocysteine + 3 H(+)</text>
        <dbReference type="Rhea" id="RHEA:60260"/>
        <dbReference type="Rhea" id="RHEA-COMP:15537"/>
        <dbReference type="Rhea" id="RHEA-COMP:15547"/>
        <dbReference type="ChEBI" id="CHEBI:15378"/>
        <dbReference type="ChEBI" id="CHEBI:29969"/>
        <dbReference type="ChEBI" id="CHEBI:57856"/>
        <dbReference type="ChEBI" id="CHEBI:59789"/>
        <dbReference type="ChEBI" id="CHEBI:61961"/>
        <dbReference type="EC" id="2.1.1.354"/>
    </reaction>
</comment>